<feature type="non-terminal residue" evidence="2">
    <location>
        <position position="1"/>
    </location>
</feature>
<accession>A0A9W8AMP2</accession>
<feature type="compositionally biased region" description="Polar residues" evidence="1">
    <location>
        <begin position="379"/>
        <end position="400"/>
    </location>
</feature>
<evidence type="ECO:0000313" key="2">
    <source>
        <dbReference type="EMBL" id="KAJ1962375.1"/>
    </source>
</evidence>
<feature type="compositionally biased region" description="Polar residues" evidence="1">
    <location>
        <begin position="438"/>
        <end position="451"/>
    </location>
</feature>
<feature type="region of interest" description="Disordered" evidence="1">
    <location>
        <begin position="1"/>
        <end position="87"/>
    </location>
</feature>
<feature type="compositionally biased region" description="Low complexity" evidence="1">
    <location>
        <begin position="281"/>
        <end position="295"/>
    </location>
</feature>
<keyword evidence="3" id="KW-1185">Reference proteome</keyword>
<proteinExistence type="predicted"/>
<name>A0A9W8AMP2_9FUNG</name>
<feature type="compositionally biased region" description="Pro residues" evidence="1">
    <location>
        <begin position="26"/>
        <end position="39"/>
    </location>
</feature>
<dbReference type="Proteomes" id="UP001150925">
    <property type="component" value="Unassembled WGS sequence"/>
</dbReference>
<feature type="compositionally biased region" description="Acidic residues" evidence="1">
    <location>
        <begin position="489"/>
        <end position="505"/>
    </location>
</feature>
<evidence type="ECO:0000313" key="3">
    <source>
        <dbReference type="Proteomes" id="UP001150925"/>
    </source>
</evidence>
<evidence type="ECO:0000256" key="1">
    <source>
        <dbReference type="SAM" id="MobiDB-lite"/>
    </source>
</evidence>
<feature type="compositionally biased region" description="Polar residues" evidence="1">
    <location>
        <begin position="136"/>
        <end position="146"/>
    </location>
</feature>
<dbReference type="AlphaFoldDB" id="A0A9W8AMP2"/>
<protein>
    <submittedName>
        <fullName evidence="2">Uncharacterized protein</fullName>
    </submittedName>
</protein>
<feature type="compositionally biased region" description="Polar residues" evidence="1">
    <location>
        <begin position="53"/>
        <end position="67"/>
    </location>
</feature>
<feature type="compositionally biased region" description="Polar residues" evidence="1">
    <location>
        <begin position="76"/>
        <end position="85"/>
    </location>
</feature>
<dbReference type="EMBL" id="JANBPY010000973">
    <property type="protein sequence ID" value="KAJ1962375.1"/>
    <property type="molecule type" value="Genomic_DNA"/>
</dbReference>
<feature type="compositionally biased region" description="Low complexity" evidence="1">
    <location>
        <begin position="308"/>
        <end position="319"/>
    </location>
</feature>
<organism evidence="2 3">
    <name type="scientific">Dispira parvispora</name>
    <dbReference type="NCBI Taxonomy" id="1520584"/>
    <lineage>
        <taxon>Eukaryota</taxon>
        <taxon>Fungi</taxon>
        <taxon>Fungi incertae sedis</taxon>
        <taxon>Zoopagomycota</taxon>
        <taxon>Kickxellomycotina</taxon>
        <taxon>Dimargaritomycetes</taxon>
        <taxon>Dimargaritales</taxon>
        <taxon>Dimargaritaceae</taxon>
        <taxon>Dispira</taxon>
    </lineage>
</organism>
<dbReference type="OrthoDB" id="10417625at2759"/>
<gene>
    <name evidence="2" type="ORF">IWQ62_003549</name>
</gene>
<reference evidence="2" key="1">
    <citation type="submission" date="2022-07" db="EMBL/GenBank/DDBJ databases">
        <title>Phylogenomic reconstructions and comparative analyses of Kickxellomycotina fungi.</title>
        <authorList>
            <person name="Reynolds N.K."/>
            <person name="Stajich J.E."/>
            <person name="Barry K."/>
            <person name="Grigoriev I.V."/>
            <person name="Crous P."/>
            <person name="Smith M.E."/>
        </authorList>
    </citation>
    <scope>NUCLEOTIDE SEQUENCE</scope>
    <source>
        <strain evidence="2">RSA 1196</strain>
    </source>
</reference>
<sequence length="505" mass="54650">NIIQRRPKKIEKQSTPTTVRIRFSSPNPPVPTTSRPPPANDTISFDIDPLFTAKQSEPGTRRSTVTKPHQLDVSGVQKQVSTSGSLEERAIAKEFKPKSAGAVSERIELANVDHWAALVEAEETASSADRQIAKVSEQSPSSTPHSTLAKMSPVSVPTQAVSTPEPERKRRLPVQTRQKQIEEENRRLLAEKEANRRAALEKQRIKEKEERDQQDSVVLGWMREKKMVKSFEQSLPRDREWDRLERERYRLLASTFGISVPLRSHRSQPHTPIPHHSSVASPLPTTPQSFSPTSPMNFTGGDERHADPPSVSTASSAVAHPPPQDRPVHVANQDGVPTTTAVFSPLVSEIKPILPGIAEHPSPLRDSLTDQKEFPVSCTQGVFRSSPPEVSQPDTASCSSGEIKPPTSGNLSPHPPPAVSTTGHSSPGSFAVVKGEVASNQSSPPATSSADGNHLPPKSIVAPLGMTAPLADRTALMASAPVIASEPIQEVDMECDAEEGELSSS</sequence>
<feature type="region of interest" description="Disordered" evidence="1">
    <location>
        <begin position="379"/>
        <end position="461"/>
    </location>
</feature>
<feature type="compositionally biased region" description="Basic and acidic residues" evidence="1">
    <location>
        <begin position="179"/>
        <end position="196"/>
    </location>
</feature>
<feature type="region of interest" description="Disordered" evidence="1">
    <location>
        <begin position="482"/>
        <end position="505"/>
    </location>
</feature>
<feature type="region of interest" description="Disordered" evidence="1">
    <location>
        <begin position="262"/>
        <end position="332"/>
    </location>
</feature>
<feature type="compositionally biased region" description="Polar residues" evidence="1">
    <location>
        <begin position="419"/>
        <end position="428"/>
    </location>
</feature>
<comment type="caution">
    <text evidence="2">The sequence shown here is derived from an EMBL/GenBank/DDBJ whole genome shotgun (WGS) entry which is preliminary data.</text>
</comment>
<feature type="region of interest" description="Disordered" evidence="1">
    <location>
        <begin position="123"/>
        <end position="196"/>
    </location>
</feature>